<dbReference type="Proteomes" id="UP000479190">
    <property type="component" value="Unassembled WGS sequence"/>
</dbReference>
<name>A0A6H5IVA7_9HYME</name>
<reference evidence="2 3" key="1">
    <citation type="submission" date="2020-02" db="EMBL/GenBank/DDBJ databases">
        <authorList>
            <person name="Ferguson B K."/>
        </authorList>
    </citation>
    <scope>NUCLEOTIDE SEQUENCE [LARGE SCALE GENOMIC DNA]</scope>
</reference>
<evidence type="ECO:0000256" key="1">
    <source>
        <dbReference type="SAM" id="MobiDB-lite"/>
    </source>
</evidence>
<feature type="region of interest" description="Disordered" evidence="1">
    <location>
        <begin position="70"/>
        <end position="101"/>
    </location>
</feature>
<accession>A0A6H5IVA7</accession>
<feature type="compositionally biased region" description="Basic and acidic residues" evidence="1">
    <location>
        <begin position="84"/>
        <end position="101"/>
    </location>
</feature>
<proteinExistence type="predicted"/>
<gene>
    <name evidence="2" type="ORF">TBRA_LOCUS12993</name>
</gene>
<evidence type="ECO:0000313" key="3">
    <source>
        <dbReference type="Proteomes" id="UP000479190"/>
    </source>
</evidence>
<organism evidence="2 3">
    <name type="scientific">Trichogramma brassicae</name>
    <dbReference type="NCBI Taxonomy" id="86971"/>
    <lineage>
        <taxon>Eukaryota</taxon>
        <taxon>Metazoa</taxon>
        <taxon>Ecdysozoa</taxon>
        <taxon>Arthropoda</taxon>
        <taxon>Hexapoda</taxon>
        <taxon>Insecta</taxon>
        <taxon>Pterygota</taxon>
        <taxon>Neoptera</taxon>
        <taxon>Endopterygota</taxon>
        <taxon>Hymenoptera</taxon>
        <taxon>Apocrita</taxon>
        <taxon>Proctotrupomorpha</taxon>
        <taxon>Chalcidoidea</taxon>
        <taxon>Trichogrammatidae</taxon>
        <taxon>Trichogramma</taxon>
    </lineage>
</organism>
<dbReference type="EMBL" id="CADCXV010001107">
    <property type="protein sequence ID" value="CAB0041321.1"/>
    <property type="molecule type" value="Genomic_DNA"/>
</dbReference>
<sequence>MYGLCHHANENAQITFVREVTSETRSLEGETVRQCRTSPEGPGDVLSDRAHERIRAAARRAVLYSAAWTARDGGSSGGSGEPLLESRPRSGADPRGRETARSAELGVTYSSCLIIRDFGVYQCDC</sequence>
<dbReference type="AlphaFoldDB" id="A0A6H5IVA7"/>
<feature type="region of interest" description="Disordered" evidence="1">
    <location>
        <begin position="27"/>
        <end position="46"/>
    </location>
</feature>
<evidence type="ECO:0000313" key="2">
    <source>
        <dbReference type="EMBL" id="CAB0041321.1"/>
    </source>
</evidence>
<keyword evidence="3" id="KW-1185">Reference proteome</keyword>
<protein>
    <submittedName>
        <fullName evidence="2">Uncharacterized protein</fullName>
    </submittedName>
</protein>